<dbReference type="RefSeq" id="WP_000200414.1">
    <property type="nucleotide sequence ID" value="NZ_BFQT01000190.1"/>
</dbReference>
<accession>A0AAI9H3F6</accession>
<reference evidence="3" key="1">
    <citation type="submission" date="2020-09" db="EMBL/GenBank/DDBJ databases">
        <title>Emerging polyconal dissemination of OXA-244-producing E. coli in France.</title>
        <authorList>
            <person name="Emeraud C."/>
            <person name="Girlich D."/>
            <person name="Bonnin R.A."/>
            <person name="Jousset A.B."/>
            <person name="Naas T."/>
            <person name="Dortet L."/>
        </authorList>
    </citation>
    <scope>NUCLEOTIDE SEQUENCE</scope>
    <source>
        <strain evidence="3">225E3</strain>
    </source>
</reference>
<name>A0AAI9H3F6_ECOLX</name>
<dbReference type="Pfam" id="PF13471">
    <property type="entry name" value="Transglut_core3"/>
    <property type="match status" value="1"/>
</dbReference>
<dbReference type="Proteomes" id="UP000640866">
    <property type="component" value="Unassembled WGS sequence"/>
</dbReference>
<dbReference type="AlphaFoldDB" id="A0AAI9H3F6"/>
<dbReference type="NCBIfam" id="NF033537">
    <property type="entry name" value="lasso_biosyn_B2"/>
    <property type="match status" value="1"/>
</dbReference>
<evidence type="ECO:0000313" key="3">
    <source>
        <dbReference type="EMBL" id="MBE0980055.1"/>
    </source>
</evidence>
<dbReference type="InterPro" id="IPR053521">
    <property type="entry name" value="McjB-like"/>
</dbReference>
<gene>
    <name evidence="3" type="ORF">IH772_22710</name>
    <name evidence="2" type="ORF">P6223_005553</name>
</gene>
<dbReference type="EMBL" id="JACZOI010000101">
    <property type="protein sequence ID" value="MBE0980055.1"/>
    <property type="molecule type" value="Genomic_DNA"/>
</dbReference>
<sequence length="227" mass="25806">MTSFYFKPNIHHVNINNEITILDEISDRYILLSEKQSILLKEYMSDGSHNYVGDTMNLEGIISKESGTPLAKSTPSPQGVGILTWNSYVSTRLGIASFFYISEAIMRMILVRKRLQSKGFHHCLEHCRCALSQKSFPYISLKDKLIIGQKLSQSIKIAAPFIPGKVKCLEFSLVLFDMLVSRKISPTLFIGFQRYDFLSHAWLEIDNEVVADQDNLKTKLTPIIRVG</sequence>
<organism evidence="2">
    <name type="scientific">Escherichia coli</name>
    <dbReference type="NCBI Taxonomy" id="562"/>
    <lineage>
        <taxon>Bacteria</taxon>
        <taxon>Pseudomonadati</taxon>
        <taxon>Pseudomonadota</taxon>
        <taxon>Gammaproteobacteria</taxon>
        <taxon>Enterobacterales</taxon>
        <taxon>Enterobacteriaceae</taxon>
        <taxon>Escherichia</taxon>
    </lineage>
</organism>
<dbReference type="EMBL" id="ABLFQU030000119">
    <property type="protein sequence ID" value="EMM0028837.1"/>
    <property type="molecule type" value="Genomic_DNA"/>
</dbReference>
<evidence type="ECO:0000313" key="2">
    <source>
        <dbReference type="EMBL" id="EMM0028837.1"/>
    </source>
</evidence>
<reference evidence="2" key="2">
    <citation type="submission" date="2024-02" db="EMBL/GenBank/DDBJ databases">
        <authorList>
            <consortium name="Clinical and Environmental Microbiology Branch: Whole genome sequencing antimicrobial resistance pathogens in the healthcare setting"/>
        </authorList>
    </citation>
    <scope>NUCLEOTIDE SEQUENCE</scope>
    <source>
        <strain evidence="2">2023CK-00345</strain>
    </source>
</reference>
<feature type="domain" description="Microcin J25-processing protein McjB C-terminal" evidence="1">
    <location>
        <begin position="149"/>
        <end position="224"/>
    </location>
</feature>
<proteinExistence type="predicted"/>
<comment type="caution">
    <text evidence="2">The sequence shown here is derived from an EMBL/GenBank/DDBJ whole genome shotgun (WGS) entry which is preliminary data.</text>
</comment>
<protein>
    <submittedName>
        <fullName evidence="2">Lasso peptide biosynthesis B2 protein</fullName>
    </submittedName>
</protein>
<evidence type="ECO:0000259" key="1">
    <source>
        <dbReference type="Pfam" id="PF13471"/>
    </source>
</evidence>
<dbReference type="InterPro" id="IPR032708">
    <property type="entry name" value="McjB_C"/>
</dbReference>